<dbReference type="GO" id="GO:0006355">
    <property type="term" value="P:regulation of DNA-templated transcription"/>
    <property type="evidence" value="ECO:0007669"/>
    <property type="project" value="InterPro"/>
</dbReference>
<accession>A0A1H3A2J6</accession>
<dbReference type="InterPro" id="IPR000792">
    <property type="entry name" value="Tscrpt_reg_LuxR_C"/>
</dbReference>
<dbReference type="InterPro" id="IPR036388">
    <property type="entry name" value="WH-like_DNA-bd_sf"/>
</dbReference>
<organism evidence="2 3">
    <name type="scientific">Albimonas donghaensis</name>
    <dbReference type="NCBI Taxonomy" id="356660"/>
    <lineage>
        <taxon>Bacteria</taxon>
        <taxon>Pseudomonadati</taxon>
        <taxon>Pseudomonadota</taxon>
        <taxon>Alphaproteobacteria</taxon>
        <taxon>Rhodobacterales</taxon>
        <taxon>Paracoccaceae</taxon>
        <taxon>Albimonas</taxon>
    </lineage>
</organism>
<dbReference type="STRING" id="356660.SAMN05444336_10436"/>
<evidence type="ECO:0000313" key="3">
    <source>
        <dbReference type="Proteomes" id="UP000199118"/>
    </source>
</evidence>
<keyword evidence="3" id="KW-1185">Reference proteome</keyword>
<keyword evidence="2" id="KW-0238">DNA-binding</keyword>
<dbReference type="GO" id="GO:0003677">
    <property type="term" value="F:DNA binding"/>
    <property type="evidence" value="ECO:0007669"/>
    <property type="project" value="UniProtKB-KW"/>
</dbReference>
<protein>
    <submittedName>
        <fullName evidence="2">DNA-binding transcriptional regulator, CsgD family</fullName>
    </submittedName>
</protein>
<dbReference type="InterPro" id="IPR016032">
    <property type="entry name" value="Sig_transdc_resp-reg_C-effctor"/>
</dbReference>
<evidence type="ECO:0000313" key="2">
    <source>
        <dbReference type="EMBL" id="SDX23887.1"/>
    </source>
</evidence>
<reference evidence="2 3" key="1">
    <citation type="submission" date="2016-10" db="EMBL/GenBank/DDBJ databases">
        <authorList>
            <person name="de Groot N.N."/>
        </authorList>
    </citation>
    <scope>NUCLEOTIDE SEQUENCE [LARGE SCALE GENOMIC DNA]</scope>
    <source>
        <strain evidence="2 3">DSM 17890</strain>
    </source>
</reference>
<dbReference type="SMART" id="SM00421">
    <property type="entry name" value="HTH_LUXR"/>
    <property type="match status" value="1"/>
</dbReference>
<sequence length="372" mass="39433">MAQPNYAEPGALARLALAITLGDAAPDAFLHALSALPEVRKAVFFELDRDGGAHDEHFAANMPDRAWDLYYARYHALDPWAGPVLASGERFNTASRLVSLDSVKRGEFYNDFLRAKRLFDDAASVTTPTSCGKVGALALYTEFGHGAFEDASLRVIAAAAPDIEMFMRLRDRAMRTADGEALHAAHQGAGAGPSPAALVDGALRVLVADREFESPAGPETDVPWRVIHGRAELRDRRAQARLEAFAAAGARLGASGAAPLDLPLLETATLRMEARRVVVADPLWKAERGATLIFVSPSAAAVAARRRQGLIARGLTGAEADVVLLLAAGASPAEAASARGAARATVRVQIREAMGKLHCHRQSQLVAAALAL</sequence>
<dbReference type="Gene3D" id="1.10.10.10">
    <property type="entry name" value="Winged helix-like DNA-binding domain superfamily/Winged helix DNA-binding domain"/>
    <property type="match status" value="1"/>
</dbReference>
<proteinExistence type="predicted"/>
<dbReference type="AlphaFoldDB" id="A0A1H3A2J6"/>
<dbReference type="Proteomes" id="UP000199118">
    <property type="component" value="Unassembled WGS sequence"/>
</dbReference>
<dbReference type="EMBL" id="FNMZ01000004">
    <property type="protein sequence ID" value="SDX23887.1"/>
    <property type="molecule type" value="Genomic_DNA"/>
</dbReference>
<feature type="domain" description="HTH luxR-type" evidence="1">
    <location>
        <begin position="312"/>
        <end position="369"/>
    </location>
</feature>
<dbReference type="RefSeq" id="WP_176954727.1">
    <property type="nucleotide sequence ID" value="NZ_FNMZ01000004.1"/>
</dbReference>
<gene>
    <name evidence="2" type="ORF">SAMN05444336_10436</name>
</gene>
<dbReference type="SUPFAM" id="SSF46894">
    <property type="entry name" value="C-terminal effector domain of the bipartite response regulators"/>
    <property type="match status" value="1"/>
</dbReference>
<evidence type="ECO:0000259" key="1">
    <source>
        <dbReference type="SMART" id="SM00421"/>
    </source>
</evidence>
<name>A0A1H3A2J6_9RHOB</name>